<proteinExistence type="predicted"/>
<dbReference type="RefSeq" id="WP_316777407.1">
    <property type="nucleotide sequence ID" value="NZ_JASMWN010000011.1"/>
</dbReference>
<dbReference type="Proteomes" id="UP001255416">
    <property type="component" value="Unassembled WGS sequence"/>
</dbReference>
<evidence type="ECO:0000313" key="2">
    <source>
        <dbReference type="Proteomes" id="UP001255416"/>
    </source>
</evidence>
<protein>
    <recommendedName>
        <fullName evidence="3">Transcriptional regulator</fullName>
    </recommendedName>
</protein>
<name>A0ABU3VFH9_9RHOB</name>
<comment type="caution">
    <text evidence="1">The sequence shown here is derived from an EMBL/GenBank/DDBJ whole genome shotgun (WGS) entry which is preliminary data.</text>
</comment>
<gene>
    <name evidence="1" type="ORF">QO231_13895</name>
</gene>
<evidence type="ECO:0008006" key="3">
    <source>
        <dbReference type="Google" id="ProtNLM"/>
    </source>
</evidence>
<evidence type="ECO:0000313" key="1">
    <source>
        <dbReference type="EMBL" id="MDU9004942.1"/>
    </source>
</evidence>
<reference evidence="2" key="1">
    <citation type="submission" date="2023-05" db="EMBL/GenBank/DDBJ databases">
        <title>Sedimentitalea sp. nov. JM2-8.</title>
        <authorList>
            <person name="Huang J."/>
        </authorList>
    </citation>
    <scope>NUCLEOTIDE SEQUENCE [LARGE SCALE GENOMIC DNA]</scope>
    <source>
        <strain evidence="2">KHS03</strain>
    </source>
</reference>
<accession>A0ABU3VFH9</accession>
<keyword evidence="2" id="KW-1185">Reference proteome</keyword>
<dbReference type="EMBL" id="JASMWN010000011">
    <property type="protein sequence ID" value="MDU9004942.1"/>
    <property type="molecule type" value="Genomic_DNA"/>
</dbReference>
<sequence length="43" mass="4612">MTIPQLKAAILQAIGGQWLLSVLLATAANSKREIAILCYNENA</sequence>
<organism evidence="1 2">
    <name type="scientific">Sedimentitalea todarodis</name>
    <dbReference type="NCBI Taxonomy" id="1631240"/>
    <lineage>
        <taxon>Bacteria</taxon>
        <taxon>Pseudomonadati</taxon>
        <taxon>Pseudomonadota</taxon>
        <taxon>Alphaproteobacteria</taxon>
        <taxon>Rhodobacterales</taxon>
        <taxon>Paracoccaceae</taxon>
        <taxon>Sedimentitalea</taxon>
    </lineage>
</organism>